<keyword evidence="3 7" id="KW-0217">Developmental protein</keyword>
<evidence type="ECO:0000256" key="4">
    <source>
        <dbReference type="ARBA" id="ARBA00022525"/>
    </source>
</evidence>
<dbReference type="Pfam" id="PF17181">
    <property type="entry name" value="EPF"/>
    <property type="match status" value="1"/>
</dbReference>
<feature type="signal peptide" evidence="7">
    <location>
        <begin position="1"/>
        <end position="35"/>
    </location>
</feature>
<keyword evidence="6" id="KW-1015">Disulfide bond</keyword>
<comment type="subcellular location">
    <subcellularLocation>
        <location evidence="1 7">Secreted</location>
    </subcellularLocation>
</comment>
<gene>
    <name evidence="10 11" type="primary">LOC111004910</name>
</gene>
<dbReference type="RefSeq" id="XP_022131876.1">
    <property type="nucleotide sequence ID" value="XM_022276184.1"/>
</dbReference>
<comment type="similarity">
    <text evidence="2 7">Belongs to the plant cysteine rich small secretory peptide family. Epidermal patterning factor subfamily.</text>
</comment>
<evidence type="ECO:0000313" key="9">
    <source>
        <dbReference type="Proteomes" id="UP000504603"/>
    </source>
</evidence>
<evidence type="ECO:0000256" key="3">
    <source>
        <dbReference type="ARBA" id="ARBA00022473"/>
    </source>
</evidence>
<evidence type="ECO:0000256" key="5">
    <source>
        <dbReference type="ARBA" id="ARBA00022729"/>
    </source>
</evidence>
<dbReference type="KEGG" id="mcha:111004910"/>
<dbReference type="InterPro" id="IPR039455">
    <property type="entry name" value="EPFL"/>
</dbReference>
<evidence type="ECO:0000256" key="1">
    <source>
        <dbReference type="ARBA" id="ARBA00004613"/>
    </source>
</evidence>
<dbReference type="OrthoDB" id="614712at2759"/>
<comment type="function">
    <text evidence="7">Controls stomatal patterning.</text>
</comment>
<protein>
    <recommendedName>
        <fullName evidence="7">Epidermal patterning factor-like protein</fullName>
    </recommendedName>
</protein>
<evidence type="ECO:0000256" key="7">
    <source>
        <dbReference type="RuleBase" id="RU367102"/>
    </source>
</evidence>
<evidence type="ECO:0000313" key="10">
    <source>
        <dbReference type="RefSeq" id="XP_022131875.1"/>
    </source>
</evidence>
<name>A0A6J1BQW9_MOMCH</name>
<evidence type="ECO:0000256" key="6">
    <source>
        <dbReference type="ARBA" id="ARBA00023157"/>
    </source>
</evidence>
<keyword evidence="9" id="KW-1185">Reference proteome</keyword>
<dbReference type="PANTHER" id="PTHR33109:SF102">
    <property type="entry name" value="EPIDERMAL PATTERNING FACTOR-LIKE PROTEIN 1"/>
    <property type="match status" value="1"/>
</dbReference>
<evidence type="ECO:0000256" key="2">
    <source>
        <dbReference type="ARBA" id="ARBA00008127"/>
    </source>
</evidence>
<organism evidence="9 10">
    <name type="scientific">Momordica charantia</name>
    <name type="common">Bitter gourd</name>
    <name type="synonym">Balsam pear</name>
    <dbReference type="NCBI Taxonomy" id="3673"/>
    <lineage>
        <taxon>Eukaryota</taxon>
        <taxon>Viridiplantae</taxon>
        <taxon>Streptophyta</taxon>
        <taxon>Embryophyta</taxon>
        <taxon>Tracheophyta</taxon>
        <taxon>Spermatophyta</taxon>
        <taxon>Magnoliopsida</taxon>
        <taxon>eudicotyledons</taxon>
        <taxon>Gunneridae</taxon>
        <taxon>Pentapetalae</taxon>
        <taxon>rosids</taxon>
        <taxon>fabids</taxon>
        <taxon>Cucurbitales</taxon>
        <taxon>Cucurbitaceae</taxon>
        <taxon>Momordiceae</taxon>
        <taxon>Momordica</taxon>
    </lineage>
</organism>
<dbReference type="PANTHER" id="PTHR33109">
    <property type="entry name" value="EPIDERMAL PATTERNING FACTOR-LIKE PROTEIN 4"/>
    <property type="match status" value="1"/>
</dbReference>
<reference evidence="10 11" key="1">
    <citation type="submission" date="2025-04" db="UniProtKB">
        <authorList>
            <consortium name="RefSeq"/>
        </authorList>
    </citation>
    <scope>IDENTIFICATION</scope>
    <source>
        <strain evidence="10 11">OHB3-1</strain>
    </source>
</reference>
<dbReference type="Proteomes" id="UP000504603">
    <property type="component" value="Unplaced"/>
</dbReference>
<dbReference type="AlphaFoldDB" id="A0A6J1BQW9"/>
<feature type="region of interest" description="Disordered" evidence="8">
    <location>
        <begin position="97"/>
        <end position="131"/>
    </location>
</feature>
<keyword evidence="4 7" id="KW-0964">Secreted</keyword>
<proteinExistence type="inferred from homology"/>
<evidence type="ECO:0000313" key="11">
    <source>
        <dbReference type="RefSeq" id="XP_022131876.1"/>
    </source>
</evidence>
<dbReference type="RefSeq" id="XP_022131875.1">
    <property type="nucleotide sequence ID" value="XM_022276183.1"/>
</dbReference>
<dbReference type="GO" id="GO:0005576">
    <property type="term" value="C:extracellular region"/>
    <property type="evidence" value="ECO:0007669"/>
    <property type="project" value="UniProtKB-SubCell"/>
</dbReference>
<evidence type="ECO:0000256" key="8">
    <source>
        <dbReference type="SAM" id="MobiDB-lite"/>
    </source>
</evidence>
<sequence length="152" mass="16732">MGSLQNWHRNKQHISISLLLLSVSIFVDVISMAEGRGIPTPLMEGRKVEAAGSWPELPEKVGMIRSQIGSRPPSCRRRCRECGGHCEAIQVPVALHDSQQNQRKKRSSHFPAAAATSAGASNKDMALSSEDETSNYKPISWKCKCGNFIFNP</sequence>
<feature type="compositionally biased region" description="Low complexity" evidence="8">
    <location>
        <begin position="109"/>
        <end position="121"/>
    </location>
</feature>
<accession>A0A6J1BQW9</accession>
<dbReference type="GeneID" id="111004910"/>
<keyword evidence="5 7" id="KW-0732">Signal</keyword>
<feature type="chain" id="PRO_5044518138" description="Epidermal patterning factor-like protein" evidence="7">
    <location>
        <begin position="36"/>
        <end position="152"/>
    </location>
</feature>
<dbReference type="GO" id="GO:0010052">
    <property type="term" value="P:guard cell differentiation"/>
    <property type="evidence" value="ECO:0007669"/>
    <property type="project" value="UniProtKB-UniRule"/>
</dbReference>